<accession>A0A929MM19</accession>
<evidence type="ECO:0000313" key="2">
    <source>
        <dbReference type="EMBL" id="UQF78994.1"/>
    </source>
</evidence>
<organism evidence="2 3">
    <name type="scientific">Actinomyces graevenitzii</name>
    <dbReference type="NCBI Taxonomy" id="55565"/>
    <lineage>
        <taxon>Bacteria</taxon>
        <taxon>Bacillati</taxon>
        <taxon>Actinomycetota</taxon>
        <taxon>Actinomycetes</taxon>
        <taxon>Actinomycetales</taxon>
        <taxon>Actinomycetaceae</taxon>
        <taxon>Actinomyces</taxon>
    </lineage>
</organism>
<name>A0A929MM19_9ACTO</name>
<dbReference type="InterPro" id="IPR000600">
    <property type="entry name" value="ROK"/>
</dbReference>
<gene>
    <name evidence="2" type="ORF">M3I41_05090</name>
</gene>
<dbReference type="CDD" id="cd24058">
    <property type="entry name" value="ASKHA_NBD_ROK_PPGK"/>
    <property type="match status" value="1"/>
</dbReference>
<evidence type="ECO:0000313" key="3">
    <source>
        <dbReference type="Proteomes" id="UP000830236"/>
    </source>
</evidence>
<dbReference type="Pfam" id="PF00480">
    <property type="entry name" value="ROK"/>
    <property type="match status" value="1"/>
</dbReference>
<evidence type="ECO:0000256" key="1">
    <source>
        <dbReference type="ARBA" id="ARBA00006479"/>
    </source>
</evidence>
<sequence>MSTKIALGIDVGGSGIKGAPVDLETGQLLAERVRIDTPSPSTPQAVAQVCAEVAATFNLDPEVPVGVAIPAPVNNGHIPFMANLDQSWTGVDANEIMRDIMGRRVTVINDADAAGYAEARYGAARGVKGLVIATTLGTGIGSALIYNGVLIPCSELGHLEIDGYDAEKRAAASIRTVEKLDWPEWSERLQRYYETVEMLFSPSIFVVGGGVSRKHDKFLPLLKLRTPIVPAVLFNGAGIAGAAALAAADE</sequence>
<proteinExistence type="inferred from homology"/>
<dbReference type="PANTHER" id="PTHR18964">
    <property type="entry name" value="ROK (REPRESSOR, ORF, KINASE) FAMILY"/>
    <property type="match status" value="1"/>
</dbReference>
<dbReference type="SUPFAM" id="SSF53067">
    <property type="entry name" value="Actin-like ATPase domain"/>
    <property type="match status" value="1"/>
</dbReference>
<dbReference type="Proteomes" id="UP000830236">
    <property type="component" value="Chromosome"/>
</dbReference>
<dbReference type="KEGG" id="agh:M3I41_05090"/>
<dbReference type="AlphaFoldDB" id="A0A929MM19"/>
<reference evidence="2" key="1">
    <citation type="submission" date="2022-05" db="EMBL/GenBank/DDBJ databases">
        <title>Using nanopore sequencing to obtain complete genomes from saliva samples.</title>
        <authorList>
            <person name="Baker J.L."/>
        </authorList>
    </citation>
    <scope>NUCLEOTIDE SEQUENCE</scope>
    <source>
        <strain evidence="2">JCVI-JB-Ag32</strain>
    </source>
</reference>
<dbReference type="Gene3D" id="3.30.420.40">
    <property type="match status" value="2"/>
</dbReference>
<dbReference type="NCBIfam" id="NF045942">
    <property type="entry name" value="PolPhglucPhase"/>
    <property type="match status" value="1"/>
</dbReference>
<comment type="similarity">
    <text evidence="1">Belongs to the ROK (NagC/XylR) family.</text>
</comment>
<dbReference type="InterPro" id="IPR043129">
    <property type="entry name" value="ATPase_NBD"/>
</dbReference>
<dbReference type="EMBL" id="CP097095">
    <property type="protein sequence ID" value="UQF78994.1"/>
    <property type="molecule type" value="Genomic_DNA"/>
</dbReference>
<protein>
    <submittedName>
        <fullName evidence="2">ROK family protein</fullName>
    </submittedName>
</protein>